<organism evidence="1">
    <name type="scientific">marine sediment metagenome</name>
    <dbReference type="NCBI Taxonomy" id="412755"/>
    <lineage>
        <taxon>unclassified sequences</taxon>
        <taxon>metagenomes</taxon>
        <taxon>ecological metagenomes</taxon>
    </lineage>
</organism>
<dbReference type="InterPro" id="IPR013320">
    <property type="entry name" value="ConA-like_dom_sf"/>
</dbReference>
<evidence type="ECO:0008006" key="2">
    <source>
        <dbReference type="Google" id="ProtNLM"/>
    </source>
</evidence>
<reference evidence="1" key="1">
    <citation type="journal article" date="2015" name="Nature">
        <title>Complex archaea that bridge the gap between prokaryotes and eukaryotes.</title>
        <authorList>
            <person name="Spang A."/>
            <person name="Saw J.H."/>
            <person name="Jorgensen S.L."/>
            <person name="Zaremba-Niedzwiedzka K."/>
            <person name="Martijn J."/>
            <person name="Lind A.E."/>
            <person name="van Eijk R."/>
            <person name="Schleper C."/>
            <person name="Guy L."/>
            <person name="Ettema T.J."/>
        </authorList>
    </citation>
    <scope>NUCLEOTIDE SEQUENCE</scope>
</reference>
<dbReference type="Gene3D" id="2.60.120.200">
    <property type="match status" value="1"/>
</dbReference>
<gene>
    <name evidence="1" type="ORF">LCGC14_0580650</name>
</gene>
<name>A0A0F9UPR0_9ZZZZ</name>
<dbReference type="Pfam" id="PF13385">
    <property type="entry name" value="Laminin_G_3"/>
    <property type="match status" value="1"/>
</dbReference>
<proteinExistence type="predicted"/>
<evidence type="ECO:0000313" key="1">
    <source>
        <dbReference type="EMBL" id="KKN55593.1"/>
    </source>
</evidence>
<dbReference type="EMBL" id="LAZR01000878">
    <property type="protein sequence ID" value="KKN55593.1"/>
    <property type="molecule type" value="Genomic_DNA"/>
</dbReference>
<protein>
    <recommendedName>
        <fullName evidence="2">LamG-like jellyroll fold domain-containing protein</fullName>
    </recommendedName>
</protein>
<dbReference type="AlphaFoldDB" id="A0A0F9UPR0"/>
<comment type="caution">
    <text evidence="1">The sequence shown here is derived from an EMBL/GenBank/DDBJ whole genome shotgun (WGS) entry which is preliminary data.</text>
</comment>
<dbReference type="SUPFAM" id="SSF49899">
    <property type="entry name" value="Concanavalin A-like lectins/glucanases"/>
    <property type="match status" value="1"/>
</dbReference>
<sequence>MAGRLSNALVAWYKMNDSLATDVIIDETGNHNGVVKDATGTATSAFHSVAGKINNAQDFDGTDDHIEIANHADFNVGTGDISVFAWVNSDDDSAYQVIVSKDNYIDDISFRLMGDNKLQIYIDNVNLISAVAVGINAWHFVGFTRKLGTTKLYIDGVERGSSASLTGSIDNAHNVCIGIRGNGLALPFSGLIDNVMFFNIALSQSEVSQLYADGRGIGKLADLDHSSRLHRSRRRYY</sequence>
<accession>A0A0F9UPR0</accession>